<keyword evidence="1" id="KW-0472">Membrane</keyword>
<dbReference type="InterPro" id="IPR046594">
    <property type="entry name" value="DUF6652"/>
</dbReference>
<dbReference type="Proteomes" id="UP001207605">
    <property type="component" value="Unassembled WGS sequence"/>
</dbReference>
<feature type="transmembrane region" description="Helical" evidence="1">
    <location>
        <begin position="129"/>
        <end position="150"/>
    </location>
</feature>
<organism evidence="2 3">
    <name type="scientific">Dorea ammoniilytica</name>
    <dbReference type="NCBI Taxonomy" id="2981788"/>
    <lineage>
        <taxon>Bacteria</taxon>
        <taxon>Bacillati</taxon>
        <taxon>Bacillota</taxon>
        <taxon>Clostridia</taxon>
        <taxon>Lachnospirales</taxon>
        <taxon>Lachnospiraceae</taxon>
        <taxon>Dorea</taxon>
    </lineage>
</organism>
<dbReference type="Pfam" id="PF20357">
    <property type="entry name" value="DUF6652"/>
    <property type="match status" value="1"/>
</dbReference>
<feature type="transmembrane region" description="Helical" evidence="1">
    <location>
        <begin position="88"/>
        <end position="109"/>
    </location>
</feature>
<gene>
    <name evidence="2" type="ORF">OCV65_03060</name>
</gene>
<name>A0ABT2S3X6_9FIRM</name>
<keyword evidence="3" id="KW-1185">Reference proteome</keyword>
<proteinExistence type="predicted"/>
<feature type="transmembrane region" description="Helical" evidence="1">
    <location>
        <begin position="171"/>
        <end position="195"/>
    </location>
</feature>
<feature type="transmembrane region" description="Helical" evidence="1">
    <location>
        <begin position="207"/>
        <end position="225"/>
    </location>
</feature>
<reference evidence="2 3" key="1">
    <citation type="journal article" date="2021" name="ISME Commun">
        <title>Automated analysis of genomic sequences facilitates high-throughput and comprehensive description of bacteria.</title>
        <authorList>
            <person name="Hitch T.C.A."/>
        </authorList>
    </citation>
    <scope>NUCLEOTIDE SEQUENCE [LARGE SCALE GENOMIC DNA]</scope>
    <source>
        <strain evidence="2 3">Sanger_02</strain>
    </source>
</reference>
<accession>A0ABT2S3X6</accession>
<keyword evidence="1" id="KW-1133">Transmembrane helix</keyword>
<evidence type="ECO:0000313" key="3">
    <source>
        <dbReference type="Proteomes" id="UP001207605"/>
    </source>
</evidence>
<dbReference type="EMBL" id="JAOQJV010000002">
    <property type="protein sequence ID" value="MCU6699218.1"/>
    <property type="molecule type" value="Genomic_DNA"/>
</dbReference>
<comment type="caution">
    <text evidence="2">The sequence shown here is derived from an EMBL/GenBank/DDBJ whole genome shotgun (WGS) entry which is preliminary data.</text>
</comment>
<keyword evidence="1" id="KW-0812">Transmembrane</keyword>
<dbReference type="RefSeq" id="WP_177999721.1">
    <property type="nucleotide sequence ID" value="NZ_JAOQJV010000002.1"/>
</dbReference>
<protein>
    <submittedName>
        <fullName evidence="2">Uncharacterized protein</fullName>
    </submittedName>
</protein>
<feature type="transmembrane region" description="Helical" evidence="1">
    <location>
        <begin position="48"/>
        <end position="68"/>
    </location>
</feature>
<evidence type="ECO:0000313" key="2">
    <source>
        <dbReference type="EMBL" id="MCU6699218.1"/>
    </source>
</evidence>
<evidence type="ECO:0000256" key="1">
    <source>
        <dbReference type="SAM" id="Phobius"/>
    </source>
</evidence>
<sequence>MDKAAKRLAVIYVILLSLCAPLMAVHFELFTWFMGVVDMSYWTQTVLWFLPMLVYGGILVILGIWNMVKSFQIYKRQDMLGCINGMLIHKYGLVIFFCVNFIVLFLVYFMLTFGLVMGTRGLALLVAPVWLPFVLVMIGWSVIMSWLAILPGSMYSIQVIRGSVRAGKISGGAAVLHGILQFLFLADVLDAMYLAAGKWGRGKKSSVLVALVYIAAVVGIVWIVYKLKN</sequence>